<evidence type="ECO:0000313" key="3">
    <source>
        <dbReference type="Proteomes" id="UP000239898"/>
    </source>
</evidence>
<accession>A0A2S6ZLV6</accession>
<name>A0A2S6ZLV6_9XANT</name>
<protein>
    <submittedName>
        <fullName evidence="2">Uncharacterized protein</fullName>
    </submittedName>
</protein>
<dbReference type="RefSeq" id="WP_128418729.1">
    <property type="nucleotide sequence ID" value="NZ_CP049017.1"/>
</dbReference>
<proteinExistence type="predicted"/>
<keyword evidence="3" id="KW-1185">Reference proteome</keyword>
<feature type="region of interest" description="Disordered" evidence="1">
    <location>
        <begin position="158"/>
        <end position="191"/>
    </location>
</feature>
<evidence type="ECO:0000256" key="1">
    <source>
        <dbReference type="SAM" id="MobiDB-lite"/>
    </source>
</evidence>
<gene>
    <name evidence="2" type="ORF">XthCFBP4691_01205</name>
</gene>
<sequence>MIRLSLIALIIWLVDRREKRRKVKADGRLAAQLVYTETIRILAHLAVMKNRLYARADKTQDEWDAVLVFDIKATLAFLSALAPKVRSERLERMLESNTSLTPALSEAVADMLAATLVAVDSALLIFSMSKEAAYTRLNELRAGFEDAYEATRRAQTTALARSREGRKTPHAMQVRMKKAAEQRQAGGAPAP</sequence>
<dbReference type="AlphaFoldDB" id="A0A2S6ZLV6"/>
<organism evidence="2 3">
    <name type="scientific">Xanthomonas theicola</name>
    <dbReference type="NCBI Taxonomy" id="56464"/>
    <lineage>
        <taxon>Bacteria</taxon>
        <taxon>Pseudomonadati</taxon>
        <taxon>Pseudomonadota</taxon>
        <taxon>Gammaproteobacteria</taxon>
        <taxon>Lysobacterales</taxon>
        <taxon>Lysobacteraceae</taxon>
        <taxon>Xanthomonas</taxon>
    </lineage>
</organism>
<evidence type="ECO:0000313" key="2">
    <source>
        <dbReference type="EMBL" id="PPT93257.1"/>
    </source>
</evidence>
<dbReference type="EMBL" id="MIGX01000002">
    <property type="protein sequence ID" value="PPT93257.1"/>
    <property type="molecule type" value="Genomic_DNA"/>
</dbReference>
<reference evidence="2 3" key="1">
    <citation type="submission" date="2016-08" db="EMBL/GenBank/DDBJ databases">
        <title>Evolution of the type three secretion system and type three effector repertoires in Xanthomonas.</title>
        <authorList>
            <person name="Merda D."/>
            <person name="Briand M."/>
            <person name="Bosis E."/>
            <person name="Rousseau C."/>
            <person name="Portier P."/>
            <person name="Jacques M.-A."/>
            <person name="Fischer-Le Saux M."/>
        </authorList>
    </citation>
    <scope>NUCLEOTIDE SEQUENCE [LARGE SCALE GENOMIC DNA]</scope>
    <source>
        <strain evidence="2 3">CFBP 4691</strain>
    </source>
</reference>
<comment type="caution">
    <text evidence="2">The sequence shown here is derived from an EMBL/GenBank/DDBJ whole genome shotgun (WGS) entry which is preliminary data.</text>
</comment>
<dbReference type="Proteomes" id="UP000239898">
    <property type="component" value="Unassembled WGS sequence"/>
</dbReference>